<dbReference type="PANTHER" id="PTHR38467:SF1">
    <property type="entry name" value="CONJUGATIVE TRANSFER: ASSEMBLY"/>
    <property type="match status" value="1"/>
</dbReference>
<evidence type="ECO:0000313" key="2">
    <source>
        <dbReference type="EMBL" id="AMP99793.1"/>
    </source>
</evidence>
<dbReference type="InterPro" id="IPR043964">
    <property type="entry name" value="P-loop_TraG"/>
</dbReference>
<dbReference type="Pfam" id="PF19044">
    <property type="entry name" value="P-loop_TraG"/>
    <property type="match status" value="2"/>
</dbReference>
<feature type="domain" description="TraG P-loop" evidence="1">
    <location>
        <begin position="621"/>
        <end position="879"/>
    </location>
</feature>
<dbReference type="KEGG" id="pcm:AY601_2918"/>
<gene>
    <name evidence="2" type="ORF">AY601_2918</name>
</gene>
<keyword evidence="3" id="KW-1185">Reference proteome</keyword>
<organism evidence="2 3">
    <name type="scientific">Pedobacter cryoconitis</name>
    <dbReference type="NCBI Taxonomy" id="188932"/>
    <lineage>
        <taxon>Bacteria</taxon>
        <taxon>Pseudomonadati</taxon>
        <taxon>Bacteroidota</taxon>
        <taxon>Sphingobacteriia</taxon>
        <taxon>Sphingobacteriales</taxon>
        <taxon>Sphingobacteriaceae</taxon>
        <taxon>Pedobacter</taxon>
    </lineage>
</organism>
<dbReference type="InterPro" id="IPR022509">
    <property type="entry name" value="Conjugation_ATPase_TraG"/>
</dbReference>
<name>A0A127VEP0_9SPHI</name>
<dbReference type="SUPFAM" id="SSF52540">
    <property type="entry name" value="P-loop containing nucleoside triphosphate hydrolases"/>
    <property type="match status" value="1"/>
</dbReference>
<dbReference type="RefSeq" id="WP_068402267.1">
    <property type="nucleotide sequence ID" value="NZ_CP014504.1"/>
</dbReference>
<dbReference type="Proteomes" id="UP000071561">
    <property type="component" value="Chromosome"/>
</dbReference>
<dbReference type="Gene3D" id="3.40.50.300">
    <property type="entry name" value="P-loop containing nucleotide triphosphate hydrolases"/>
    <property type="match status" value="2"/>
</dbReference>
<dbReference type="PATRIC" id="fig|188932.3.peg.3045"/>
<dbReference type="AlphaFoldDB" id="A0A127VEP0"/>
<sequence length="913" mass="104771" precursor="true">MQRERKTGFKIPFAGIDTYNGLQLLYGENGDFSMILHISNPVLQYGADPDAYNVYQSVLLNIIKILGEGHIIQKQDVFIRRKYKGVNQSEFLQQKYHAHFEGREYTDIKSYLIITKQVKRGAFYTYDKKVLSDFFQNVIKISDLLANAGFNPSFLNEVEINRYISKVLSMEFASSHTTLNNMRCGDEQLNLGNLAIRCISMVNTDSVDLPEKLGPYTEKQDNKGMRDFPVDNLSFLHQVPGYRVIIYNQLLEIPPQQLTLNKLELKRKRHSGVPDPANLICVEDIDMLLVDVARENQMLVNAHYSMIVCAEEEQIRKAVNYIDAALFQQGIIPSRNAYNQLELFRCALPGNGVELKKYDWFLTTADAALCFFFKESLLKDEPSDFLVRFTDRQGIPVGIDPADLPMRTNRINNRNKFVLGPSGSGKSFFMNALIEQYMLYNMDVVIVDTGHSYSGMCDYFRGKYITWSDSKPITMNPFAIAESEYNIEKKDFLITLVSLLWKGAEGTISSVERDVISNVISAYYSRYFNPGYPGLSHKQLFSIRKRVFESMKENPLFDMDSDVIDDNLINLEISDLDEVLLAEDPDTTPFKAAFNQKYFSAVNEEKKLGSIRHERTGITALDFNSFYEFALGKIPEIKIEERIAFDLDEFRYVLKKFYRGGEFESILNEPADASLFSERFIVFEIDAIKENRILFPIVTLIIMDVFIQKMRHRKDQRKALIIEEAWKAIASPLMAGYILYLYKTVRKFWGEAIVVTQELGDIIGNAVVKDSILNNSDTICLLDQSKFKENYKEIGKLLAITEIEQKKIFTINNLSNTDNRGRFKEVYIRRGASGEVYGVEVSIFQYLAYTTEKPEKSAVEIYTRTYGTYQSGLEAFVSDMEKSGLPLDAFIRQINKDGIPIPSSTEYFKPDFV</sequence>
<feature type="domain" description="TraG P-loop" evidence="1">
    <location>
        <begin position="387"/>
        <end position="527"/>
    </location>
</feature>
<accession>A0A127VEP0</accession>
<dbReference type="NCBIfam" id="TIGR03783">
    <property type="entry name" value="Bac_Flav_CT_G"/>
    <property type="match status" value="1"/>
</dbReference>
<dbReference type="EMBL" id="CP014504">
    <property type="protein sequence ID" value="AMP99793.1"/>
    <property type="molecule type" value="Genomic_DNA"/>
</dbReference>
<evidence type="ECO:0000259" key="1">
    <source>
        <dbReference type="Pfam" id="PF19044"/>
    </source>
</evidence>
<proteinExistence type="predicted"/>
<evidence type="ECO:0000313" key="3">
    <source>
        <dbReference type="Proteomes" id="UP000071561"/>
    </source>
</evidence>
<dbReference type="PANTHER" id="PTHR38467">
    <property type="match status" value="1"/>
</dbReference>
<reference evidence="2 3" key="1">
    <citation type="submission" date="2016-03" db="EMBL/GenBank/DDBJ databases">
        <title>Complete genome sequence of Pedobacter cryoconitis PAMC 27485.</title>
        <authorList>
            <person name="Lee J."/>
            <person name="Kim O.-S."/>
        </authorList>
    </citation>
    <scope>NUCLEOTIDE SEQUENCE [LARGE SCALE GENOMIC DNA]</scope>
    <source>
        <strain evidence="2 3">PAMC 27485</strain>
    </source>
</reference>
<dbReference type="InterPro" id="IPR053155">
    <property type="entry name" value="F-pilin_assembly_TraC"/>
</dbReference>
<dbReference type="InterPro" id="IPR027417">
    <property type="entry name" value="P-loop_NTPase"/>
</dbReference>
<protein>
    <submittedName>
        <fullName evidence="2">Conjugation system ATPase, TraG family protein</fullName>
    </submittedName>
</protein>